<accession>A0A284QYU4</accession>
<proteinExistence type="predicted"/>
<organism evidence="1 2">
    <name type="scientific">Armillaria ostoyae</name>
    <name type="common">Armillaria root rot fungus</name>
    <dbReference type="NCBI Taxonomy" id="47428"/>
    <lineage>
        <taxon>Eukaryota</taxon>
        <taxon>Fungi</taxon>
        <taxon>Dikarya</taxon>
        <taxon>Basidiomycota</taxon>
        <taxon>Agaricomycotina</taxon>
        <taxon>Agaricomycetes</taxon>
        <taxon>Agaricomycetidae</taxon>
        <taxon>Agaricales</taxon>
        <taxon>Marasmiineae</taxon>
        <taxon>Physalacriaceae</taxon>
        <taxon>Armillaria</taxon>
    </lineage>
</organism>
<keyword evidence="2" id="KW-1185">Reference proteome</keyword>
<dbReference type="EMBL" id="FUEG01000003">
    <property type="protein sequence ID" value="SJL01643.1"/>
    <property type="molecule type" value="Genomic_DNA"/>
</dbReference>
<name>A0A284QYU4_ARMOS</name>
<gene>
    <name evidence="1" type="ORF">ARMOST_04966</name>
</gene>
<evidence type="ECO:0000313" key="2">
    <source>
        <dbReference type="Proteomes" id="UP000219338"/>
    </source>
</evidence>
<sequence length="79" mass="9128">MSYCCEYYREREFCLPAMKCLKGVLTTLCCSFSSQKRQKRFHRKSSGWKVPPGVPFILGFGVTFARARTLITRMEAQPP</sequence>
<reference evidence="2" key="1">
    <citation type="journal article" date="2017" name="Nat. Ecol. Evol.">
        <title>Genome expansion and lineage-specific genetic innovations in the forest pathogenic fungi Armillaria.</title>
        <authorList>
            <person name="Sipos G."/>
            <person name="Prasanna A.N."/>
            <person name="Walter M.C."/>
            <person name="O'Connor E."/>
            <person name="Balint B."/>
            <person name="Krizsan K."/>
            <person name="Kiss B."/>
            <person name="Hess J."/>
            <person name="Varga T."/>
            <person name="Slot J."/>
            <person name="Riley R."/>
            <person name="Boka B."/>
            <person name="Rigling D."/>
            <person name="Barry K."/>
            <person name="Lee J."/>
            <person name="Mihaltcheva S."/>
            <person name="LaButti K."/>
            <person name="Lipzen A."/>
            <person name="Waldron R."/>
            <person name="Moloney N.M."/>
            <person name="Sperisen C."/>
            <person name="Kredics L."/>
            <person name="Vagvoelgyi C."/>
            <person name="Patrignani A."/>
            <person name="Fitzpatrick D."/>
            <person name="Nagy I."/>
            <person name="Doyle S."/>
            <person name="Anderson J.B."/>
            <person name="Grigoriev I.V."/>
            <person name="Gueldener U."/>
            <person name="Muensterkoetter M."/>
            <person name="Nagy L.G."/>
        </authorList>
    </citation>
    <scope>NUCLEOTIDE SEQUENCE [LARGE SCALE GENOMIC DNA]</scope>
    <source>
        <strain evidence="2">C18/9</strain>
    </source>
</reference>
<evidence type="ECO:0000313" key="1">
    <source>
        <dbReference type="EMBL" id="SJL01643.1"/>
    </source>
</evidence>
<dbReference type="AlphaFoldDB" id="A0A284QYU4"/>
<protein>
    <submittedName>
        <fullName evidence="1">Uncharacterized protein</fullName>
    </submittedName>
</protein>
<dbReference type="Proteomes" id="UP000219338">
    <property type="component" value="Unassembled WGS sequence"/>
</dbReference>